<evidence type="ECO:0008006" key="3">
    <source>
        <dbReference type="Google" id="ProtNLM"/>
    </source>
</evidence>
<evidence type="ECO:0000313" key="2">
    <source>
        <dbReference type="Proteomes" id="UP001152622"/>
    </source>
</evidence>
<accession>A0A9Q1IUD8</accession>
<gene>
    <name evidence="1" type="ORF">SKAU_G00209110</name>
</gene>
<proteinExistence type="predicted"/>
<reference evidence="1" key="1">
    <citation type="journal article" date="2023" name="Science">
        <title>Genome structures resolve the early diversification of teleost fishes.</title>
        <authorList>
            <person name="Parey E."/>
            <person name="Louis A."/>
            <person name="Montfort J."/>
            <person name="Bouchez O."/>
            <person name="Roques C."/>
            <person name="Iampietro C."/>
            <person name="Lluch J."/>
            <person name="Castinel A."/>
            <person name="Donnadieu C."/>
            <person name="Desvignes T."/>
            <person name="Floi Bucao C."/>
            <person name="Jouanno E."/>
            <person name="Wen M."/>
            <person name="Mejri S."/>
            <person name="Dirks R."/>
            <person name="Jansen H."/>
            <person name="Henkel C."/>
            <person name="Chen W.J."/>
            <person name="Zahm M."/>
            <person name="Cabau C."/>
            <person name="Klopp C."/>
            <person name="Thompson A.W."/>
            <person name="Robinson-Rechavi M."/>
            <person name="Braasch I."/>
            <person name="Lecointre G."/>
            <person name="Bobe J."/>
            <person name="Postlethwait J.H."/>
            <person name="Berthelot C."/>
            <person name="Roest Crollius H."/>
            <person name="Guiguen Y."/>
        </authorList>
    </citation>
    <scope>NUCLEOTIDE SEQUENCE</scope>
    <source>
        <strain evidence="1">WJC10195</strain>
    </source>
</reference>
<dbReference type="AlphaFoldDB" id="A0A9Q1IUD8"/>
<evidence type="ECO:0000313" key="1">
    <source>
        <dbReference type="EMBL" id="KAJ8353344.1"/>
    </source>
</evidence>
<organism evidence="1 2">
    <name type="scientific">Synaphobranchus kaupii</name>
    <name type="common">Kaup's arrowtooth eel</name>
    <dbReference type="NCBI Taxonomy" id="118154"/>
    <lineage>
        <taxon>Eukaryota</taxon>
        <taxon>Metazoa</taxon>
        <taxon>Chordata</taxon>
        <taxon>Craniata</taxon>
        <taxon>Vertebrata</taxon>
        <taxon>Euteleostomi</taxon>
        <taxon>Actinopterygii</taxon>
        <taxon>Neopterygii</taxon>
        <taxon>Teleostei</taxon>
        <taxon>Anguilliformes</taxon>
        <taxon>Synaphobranchidae</taxon>
        <taxon>Synaphobranchus</taxon>
    </lineage>
</organism>
<comment type="caution">
    <text evidence="1">The sequence shown here is derived from an EMBL/GenBank/DDBJ whole genome shotgun (WGS) entry which is preliminary data.</text>
</comment>
<protein>
    <recommendedName>
        <fullName evidence="3">Retrotransposon gag domain-containing protein</fullName>
    </recommendedName>
</protein>
<dbReference type="EMBL" id="JAINUF010000007">
    <property type="protein sequence ID" value="KAJ8353344.1"/>
    <property type="molecule type" value="Genomic_DNA"/>
</dbReference>
<dbReference type="OrthoDB" id="8951048at2759"/>
<keyword evidence="2" id="KW-1185">Reference proteome</keyword>
<sequence>MLQNRQGRNTVSDYAIDFRTLATSTGWNQEAQYDAFLHGLADDVKELITHKLPASLIEVVIHIDRGREQSPNTHSLLSASLLLDSRIQVVSVLMDSGVDGNYT</sequence>
<dbReference type="Proteomes" id="UP001152622">
    <property type="component" value="Chromosome 7"/>
</dbReference>
<name>A0A9Q1IUD8_SYNKA</name>